<keyword evidence="3" id="KW-1003">Cell membrane</keyword>
<comment type="subcellular location">
    <subcellularLocation>
        <location evidence="1">Cell membrane</location>
        <topology evidence="1">Multi-pass membrane protein</topology>
    </subcellularLocation>
</comment>
<keyword evidence="6 7" id="KW-0472">Membrane</keyword>
<keyword evidence="10" id="KW-1185">Reference proteome</keyword>
<keyword evidence="5 7" id="KW-1133">Transmembrane helix</keyword>
<evidence type="ECO:0000313" key="9">
    <source>
        <dbReference type="EMBL" id="RSU10054.1"/>
    </source>
</evidence>
<dbReference type="Proteomes" id="UP000288028">
    <property type="component" value="Unassembled WGS sequence"/>
</dbReference>
<dbReference type="GO" id="GO:0005886">
    <property type="term" value="C:plasma membrane"/>
    <property type="evidence" value="ECO:0007669"/>
    <property type="project" value="UniProtKB-SubCell"/>
</dbReference>
<dbReference type="OrthoDB" id="9811198at2"/>
<evidence type="ECO:0000256" key="3">
    <source>
        <dbReference type="ARBA" id="ARBA00022475"/>
    </source>
</evidence>
<comment type="similarity">
    <text evidence="2">Belongs to the MgtC/SapB family.</text>
</comment>
<sequence length="230" mass="25667">MTFWEIIQRLLLAVFMSGAIGFDREFKSRPAGIRTHILVCVGATVIALLQTEIYLQTITKIAENQELATVLRVDQTRLIAQVVSGIGFLGAGTIIVTKRAVAGLTTAASLWTVACLGLAVGMGYYQLALIGFVIIQGTLSLLTKVITVPSIKNLEVKYVHRVETKEFISEYFKQKKVEVNDINVSVEIQDSRRIYTNVYTIEIPKNFNVHELIEDLSGHENMIQIRLIDL</sequence>
<dbReference type="RefSeq" id="WP_126796387.1">
    <property type="nucleotide sequence ID" value="NZ_CP060720.1"/>
</dbReference>
<evidence type="ECO:0000256" key="5">
    <source>
        <dbReference type="ARBA" id="ARBA00022989"/>
    </source>
</evidence>
<dbReference type="InterPro" id="IPR003416">
    <property type="entry name" value="MgtC/SapB/SrpB/YhiD_fam"/>
</dbReference>
<evidence type="ECO:0000256" key="4">
    <source>
        <dbReference type="ARBA" id="ARBA00022692"/>
    </source>
</evidence>
<evidence type="ECO:0000256" key="1">
    <source>
        <dbReference type="ARBA" id="ARBA00004651"/>
    </source>
</evidence>
<gene>
    <name evidence="9" type="ORF">CBF28_14235</name>
</gene>
<comment type="caution">
    <text evidence="9">The sequence shown here is derived from an EMBL/GenBank/DDBJ whole genome shotgun (WGS) entry which is preliminary data.</text>
</comment>
<name>A0A430AQ39_9ENTE</name>
<feature type="transmembrane region" description="Helical" evidence="7">
    <location>
        <begin position="35"/>
        <end position="58"/>
    </location>
</feature>
<feature type="domain" description="MgtC/SapB/SrpB/YhiD N-terminal" evidence="8">
    <location>
        <begin position="10"/>
        <end position="145"/>
    </location>
</feature>
<feature type="transmembrane region" description="Helical" evidence="7">
    <location>
        <begin position="78"/>
        <end position="96"/>
    </location>
</feature>
<dbReference type="AlphaFoldDB" id="A0A430AQ39"/>
<keyword evidence="4 7" id="KW-0812">Transmembrane</keyword>
<evidence type="ECO:0000256" key="6">
    <source>
        <dbReference type="ARBA" id="ARBA00023136"/>
    </source>
</evidence>
<organism evidence="9 10">
    <name type="scientific">Vagococcus carniphilus</name>
    <dbReference type="NCBI Taxonomy" id="218144"/>
    <lineage>
        <taxon>Bacteria</taxon>
        <taxon>Bacillati</taxon>
        <taxon>Bacillota</taxon>
        <taxon>Bacilli</taxon>
        <taxon>Lactobacillales</taxon>
        <taxon>Enterococcaceae</taxon>
        <taxon>Vagococcus</taxon>
    </lineage>
</organism>
<accession>A0A430AQ39</accession>
<dbReference type="PANTHER" id="PTHR33778:SF1">
    <property type="entry name" value="MAGNESIUM TRANSPORTER YHID-RELATED"/>
    <property type="match status" value="1"/>
</dbReference>
<protein>
    <submittedName>
        <fullName evidence="9">Magnesium transporter MgtC</fullName>
    </submittedName>
</protein>
<dbReference type="PRINTS" id="PR01837">
    <property type="entry name" value="MGTCSAPBPROT"/>
</dbReference>
<dbReference type="Pfam" id="PF02308">
    <property type="entry name" value="MgtC"/>
    <property type="match status" value="1"/>
</dbReference>
<dbReference type="InterPro" id="IPR049177">
    <property type="entry name" value="MgtC_SapB_SrpB_YhiD_N"/>
</dbReference>
<dbReference type="EMBL" id="NGKB01000020">
    <property type="protein sequence ID" value="RSU10054.1"/>
    <property type="molecule type" value="Genomic_DNA"/>
</dbReference>
<reference evidence="9 10" key="1">
    <citation type="submission" date="2017-05" db="EMBL/GenBank/DDBJ databases">
        <title>Vagococcus spp. assemblies.</title>
        <authorList>
            <person name="Gulvik C.A."/>
        </authorList>
    </citation>
    <scope>NUCLEOTIDE SEQUENCE [LARGE SCALE GENOMIC DNA]</scope>
    <source>
        <strain evidence="9 10">SS1714</strain>
    </source>
</reference>
<dbReference type="GeneID" id="95581883"/>
<evidence type="ECO:0000259" key="8">
    <source>
        <dbReference type="Pfam" id="PF02308"/>
    </source>
</evidence>
<dbReference type="PANTHER" id="PTHR33778">
    <property type="entry name" value="PROTEIN MGTC"/>
    <property type="match status" value="1"/>
</dbReference>
<evidence type="ECO:0000256" key="2">
    <source>
        <dbReference type="ARBA" id="ARBA00009298"/>
    </source>
</evidence>
<evidence type="ECO:0000256" key="7">
    <source>
        <dbReference type="SAM" id="Phobius"/>
    </source>
</evidence>
<proteinExistence type="inferred from homology"/>
<evidence type="ECO:0000313" key="10">
    <source>
        <dbReference type="Proteomes" id="UP000288028"/>
    </source>
</evidence>
<feature type="transmembrane region" description="Helical" evidence="7">
    <location>
        <begin position="101"/>
        <end position="121"/>
    </location>
</feature>